<dbReference type="EMBL" id="BRPL01000002">
    <property type="protein sequence ID" value="GLB47274.1"/>
    <property type="molecule type" value="Genomic_DNA"/>
</dbReference>
<gene>
    <name evidence="2" type="ORF">WR164_12530</name>
</gene>
<evidence type="ECO:0000259" key="1">
    <source>
        <dbReference type="Pfam" id="PF08937"/>
    </source>
</evidence>
<comment type="caution">
    <text evidence="2">The sequence shown here is derived from an EMBL/GenBank/DDBJ whole genome shotgun (WGS) entry which is preliminary data.</text>
</comment>
<reference evidence="2" key="1">
    <citation type="submission" date="2022-07" db="EMBL/GenBank/DDBJ databases">
        <authorList>
            <person name="Kouya T."/>
            <person name="Ishiyama Y."/>
        </authorList>
    </citation>
    <scope>NUCLEOTIDE SEQUENCE</scope>
    <source>
        <strain evidence="2">WR16-4</strain>
    </source>
</reference>
<dbReference type="RefSeq" id="WP_286136733.1">
    <property type="nucleotide sequence ID" value="NZ_BRPL01000002.1"/>
</dbReference>
<name>A0A9W6ETY5_9LACO</name>
<accession>A0A9W6ETY5</accession>
<dbReference type="InterPro" id="IPR015032">
    <property type="entry name" value="ThsB__TIR-like_domain"/>
</dbReference>
<proteinExistence type="predicted"/>
<organism evidence="2 3">
    <name type="scientific">Philodulcilactobacillus myokoensis</name>
    <dbReference type="NCBI Taxonomy" id="2929573"/>
    <lineage>
        <taxon>Bacteria</taxon>
        <taxon>Bacillati</taxon>
        <taxon>Bacillota</taxon>
        <taxon>Bacilli</taxon>
        <taxon>Lactobacillales</taxon>
        <taxon>Lactobacillaceae</taxon>
        <taxon>Philodulcilactobacillus</taxon>
    </lineage>
</organism>
<reference evidence="2" key="2">
    <citation type="journal article" date="2023" name="PLoS ONE">
        <title>Philodulcilactobacillus myokoensis gen. nov., sp. nov., a fructophilic, acidophilic, and agar-phobic lactic acid bacterium isolated from fermented vegetable extracts.</title>
        <authorList>
            <person name="Kouya T."/>
            <person name="Ishiyama Y."/>
            <person name="Ohashi S."/>
            <person name="Kumakubo R."/>
            <person name="Yamazaki T."/>
            <person name="Otaki T."/>
        </authorList>
    </citation>
    <scope>NUCLEOTIDE SEQUENCE</scope>
    <source>
        <strain evidence="2">WR16-4</strain>
    </source>
</reference>
<dbReference type="AlphaFoldDB" id="A0A9W6ETY5"/>
<feature type="domain" description="Thoeris protein ThsB TIR-like" evidence="1">
    <location>
        <begin position="8"/>
        <end position="108"/>
    </location>
</feature>
<evidence type="ECO:0000313" key="2">
    <source>
        <dbReference type="EMBL" id="GLB47274.1"/>
    </source>
</evidence>
<keyword evidence="3" id="KW-1185">Reference proteome</keyword>
<evidence type="ECO:0000313" key="3">
    <source>
        <dbReference type="Proteomes" id="UP001144204"/>
    </source>
</evidence>
<sequence length="199" mass="23401">MITKHKCFISFKMKDDYYKKRIQDNNDIEMIDKSLDNPINSTNPDYVMQKIRDDYLKDSSVTIFLIGQHSAENDFNEDQQYIKKELQASLYHSQFHGRNGILGIVIPSMYVKIFKGSYKCNNCGNNHNDVEINDDTVIKEFSANYYIQEGHTSCAWSPDERYCLLVRWEDFINNPNKYIDNAFDKTKEPIVSKIKVRPK</sequence>
<dbReference type="Pfam" id="PF08937">
    <property type="entry name" value="ThsB_TIR"/>
    <property type="match status" value="1"/>
</dbReference>
<dbReference type="Proteomes" id="UP001144204">
    <property type="component" value="Unassembled WGS sequence"/>
</dbReference>
<protein>
    <recommendedName>
        <fullName evidence="1">Thoeris protein ThsB TIR-like domain-containing protein</fullName>
    </recommendedName>
</protein>